<feature type="binding site" evidence="4">
    <location>
        <position position="90"/>
    </location>
    <ligand>
        <name>Zn(2+)</name>
        <dbReference type="ChEBI" id="CHEBI:29105"/>
    </ligand>
</feature>
<protein>
    <recommendedName>
        <fullName evidence="4">Hydrogenase maturation factor HypA</fullName>
    </recommendedName>
</protein>
<evidence type="ECO:0000256" key="4">
    <source>
        <dbReference type="HAMAP-Rule" id="MF_00213"/>
    </source>
</evidence>
<keyword evidence="2 4" id="KW-0479">Metal-binding</keyword>
<name>A0ABW9GB24_9GAMM</name>
<comment type="function">
    <text evidence="4">Involved in the maturation of [NiFe] hydrogenases. Required for nickel insertion into the metal center of the hydrogenase.</text>
</comment>
<dbReference type="PANTHER" id="PTHR34535">
    <property type="entry name" value="HYDROGENASE MATURATION FACTOR HYPA"/>
    <property type="match status" value="1"/>
</dbReference>
<proteinExistence type="inferred from homology"/>
<dbReference type="RefSeq" id="WP_408625186.1">
    <property type="nucleotide sequence ID" value="NZ_JBEQCT010000012.1"/>
</dbReference>
<reference evidence="5 6" key="1">
    <citation type="journal article" date="2013" name="Int. J. Syst. Evol. Microbiol.">
        <title>Celerinatantimonas yamalensis sp. nov., a cold-adapted diazotrophic bacterium from a cold permafrost brine.</title>
        <authorList>
            <person name="Shcherbakova V."/>
            <person name="Chuvilskaya N."/>
            <person name="Rivkina E."/>
            <person name="Demidov N."/>
            <person name="Uchaeva V."/>
            <person name="Suetin S."/>
            <person name="Suzina N."/>
            <person name="Gilichinsky D."/>
        </authorList>
    </citation>
    <scope>NUCLEOTIDE SEQUENCE [LARGE SCALE GENOMIC DNA]</scope>
    <source>
        <strain evidence="5 6">C7</strain>
    </source>
</reference>
<dbReference type="EMBL" id="JBEQCT010000012">
    <property type="protein sequence ID" value="MFM2486887.1"/>
    <property type="molecule type" value="Genomic_DNA"/>
</dbReference>
<dbReference type="HAMAP" id="MF_00213">
    <property type="entry name" value="HypA_HybF"/>
    <property type="match status" value="1"/>
</dbReference>
<keyword evidence="1 4" id="KW-0533">Nickel</keyword>
<sequence>MHEITLCERTLETIEHYAKANQAQQITDVWIEVGAFSCVEPAAMDFCFELVCRGTLAEGSQLHLSTQSASCYCQKCQQPIELLSSKVKICPICGSHDLNINADDGVEIQRIEII</sequence>
<evidence type="ECO:0000313" key="6">
    <source>
        <dbReference type="Proteomes" id="UP001629953"/>
    </source>
</evidence>
<comment type="caution">
    <text evidence="5">The sequence shown here is derived from an EMBL/GenBank/DDBJ whole genome shotgun (WGS) entry which is preliminary data.</text>
</comment>
<feature type="binding site" evidence="4">
    <location>
        <position position="2"/>
    </location>
    <ligand>
        <name>Ni(2+)</name>
        <dbReference type="ChEBI" id="CHEBI:49786"/>
    </ligand>
</feature>
<feature type="binding site" evidence="4">
    <location>
        <position position="76"/>
    </location>
    <ligand>
        <name>Zn(2+)</name>
        <dbReference type="ChEBI" id="CHEBI:29105"/>
    </ligand>
</feature>
<evidence type="ECO:0000256" key="1">
    <source>
        <dbReference type="ARBA" id="ARBA00022596"/>
    </source>
</evidence>
<dbReference type="Gene3D" id="3.30.2320.80">
    <property type="match status" value="1"/>
</dbReference>
<dbReference type="PIRSF" id="PIRSF004761">
    <property type="entry name" value="Hydrgn_mat_HypA"/>
    <property type="match status" value="1"/>
</dbReference>
<dbReference type="Proteomes" id="UP001629953">
    <property type="component" value="Unassembled WGS sequence"/>
</dbReference>
<dbReference type="Pfam" id="PF01155">
    <property type="entry name" value="HypA"/>
    <property type="match status" value="1"/>
</dbReference>
<accession>A0ABW9GB24</accession>
<gene>
    <name evidence="4 5" type="primary">hypA</name>
    <name evidence="5" type="ORF">ABUE30_17795</name>
</gene>
<dbReference type="PANTHER" id="PTHR34535:SF3">
    <property type="entry name" value="HYDROGENASE MATURATION FACTOR HYPA"/>
    <property type="match status" value="1"/>
</dbReference>
<dbReference type="NCBIfam" id="NF002979">
    <property type="entry name" value="PRK03681.1"/>
    <property type="match status" value="1"/>
</dbReference>
<evidence type="ECO:0000256" key="3">
    <source>
        <dbReference type="ARBA" id="ARBA00022833"/>
    </source>
</evidence>
<evidence type="ECO:0000256" key="2">
    <source>
        <dbReference type="ARBA" id="ARBA00022723"/>
    </source>
</evidence>
<evidence type="ECO:0000313" key="5">
    <source>
        <dbReference type="EMBL" id="MFM2486887.1"/>
    </source>
</evidence>
<keyword evidence="6" id="KW-1185">Reference proteome</keyword>
<organism evidence="5 6">
    <name type="scientific">Celerinatantimonas yamalensis</name>
    <dbReference type="NCBI Taxonomy" id="559956"/>
    <lineage>
        <taxon>Bacteria</taxon>
        <taxon>Pseudomonadati</taxon>
        <taxon>Pseudomonadota</taxon>
        <taxon>Gammaproteobacteria</taxon>
        <taxon>Celerinatantimonadaceae</taxon>
        <taxon>Celerinatantimonas</taxon>
    </lineage>
</organism>
<comment type="similarity">
    <text evidence="4">Belongs to the HypA/HybF family.</text>
</comment>
<feature type="binding site" evidence="4">
    <location>
        <position position="93"/>
    </location>
    <ligand>
        <name>Zn(2+)</name>
        <dbReference type="ChEBI" id="CHEBI:29105"/>
    </ligand>
</feature>
<feature type="binding site" evidence="4">
    <location>
        <position position="73"/>
    </location>
    <ligand>
        <name>Zn(2+)</name>
        <dbReference type="ChEBI" id="CHEBI:29105"/>
    </ligand>
</feature>
<dbReference type="InterPro" id="IPR000688">
    <property type="entry name" value="HypA/HybF"/>
</dbReference>
<keyword evidence="3 4" id="KW-0862">Zinc</keyword>
<dbReference type="NCBIfam" id="TIGR00100">
    <property type="entry name" value="hypA"/>
    <property type="match status" value="1"/>
</dbReference>